<proteinExistence type="inferred from homology"/>
<comment type="catalytic activity">
    <reaction evidence="3">
        <text>N-terminal L-alanyl-[ribosomal protein bS18] + acetyl-CoA = N-terminal N(alpha)-acetyl-L-alanyl-[ribosomal protein bS18] + CoA + H(+)</text>
        <dbReference type="Rhea" id="RHEA:43756"/>
        <dbReference type="Rhea" id="RHEA-COMP:10676"/>
        <dbReference type="Rhea" id="RHEA-COMP:10677"/>
        <dbReference type="ChEBI" id="CHEBI:15378"/>
        <dbReference type="ChEBI" id="CHEBI:57287"/>
        <dbReference type="ChEBI" id="CHEBI:57288"/>
        <dbReference type="ChEBI" id="CHEBI:64718"/>
        <dbReference type="ChEBI" id="CHEBI:83683"/>
        <dbReference type="EC" id="2.3.1.266"/>
    </reaction>
</comment>
<dbReference type="InterPro" id="IPR000182">
    <property type="entry name" value="GNAT_dom"/>
</dbReference>
<dbReference type="GO" id="GO:0005737">
    <property type="term" value="C:cytoplasm"/>
    <property type="evidence" value="ECO:0007669"/>
    <property type="project" value="UniProtKB-SubCell"/>
</dbReference>
<evidence type="ECO:0000256" key="1">
    <source>
        <dbReference type="ARBA" id="ARBA00022679"/>
    </source>
</evidence>
<evidence type="ECO:0000256" key="2">
    <source>
        <dbReference type="ARBA" id="ARBA00023315"/>
    </source>
</evidence>
<dbReference type="RefSeq" id="WP_010752147.1">
    <property type="nucleotide sequence ID" value="NZ_BJWF01000005.1"/>
</dbReference>
<gene>
    <name evidence="5" type="primary">rimI</name>
    <name evidence="6" type="ORF">BH747_08010</name>
    <name evidence="5" type="ORF">EVI01_07200</name>
</gene>
<keyword evidence="3" id="KW-0963">Cytoplasm</keyword>
<dbReference type="STRING" id="112904.BH747_08010"/>
<dbReference type="Proteomes" id="UP000192477">
    <property type="component" value="Unassembled WGS sequence"/>
</dbReference>
<dbReference type="InterPro" id="IPR016181">
    <property type="entry name" value="Acyl_CoA_acyltransferase"/>
</dbReference>
<dbReference type="NCBIfam" id="TIGR01575">
    <property type="entry name" value="rimI"/>
    <property type="match status" value="1"/>
</dbReference>
<evidence type="ECO:0000313" key="8">
    <source>
        <dbReference type="Proteomes" id="UP000321830"/>
    </source>
</evidence>
<organism evidence="6 7">
    <name type="scientific">Enterococcus villorum</name>
    <dbReference type="NCBI Taxonomy" id="112904"/>
    <lineage>
        <taxon>Bacteria</taxon>
        <taxon>Bacillati</taxon>
        <taxon>Bacillota</taxon>
        <taxon>Bacilli</taxon>
        <taxon>Lactobacillales</taxon>
        <taxon>Enterococcaceae</taxon>
        <taxon>Enterococcus</taxon>
    </lineage>
</organism>
<dbReference type="EMBL" id="MJEA01000007">
    <property type="protein sequence ID" value="OQO70179.1"/>
    <property type="molecule type" value="Genomic_DNA"/>
</dbReference>
<dbReference type="EC" id="2.3.1.266" evidence="3"/>
<reference evidence="6 7" key="1">
    <citation type="journal article" date="2017" name="BMC Microbiol.">
        <title>Comparative genomics of Enterococcus spp. isolated from bovine feces.</title>
        <authorList>
            <person name="Beukers A.G."/>
            <person name="Zaheer R."/>
            <person name="Goji N."/>
            <person name="Amoako K.K."/>
            <person name="Chaves A.V."/>
            <person name="Ward M.P."/>
            <person name="McAllister T.A."/>
        </authorList>
    </citation>
    <scope>NUCLEOTIDE SEQUENCE [LARGE SCALE GENOMIC DNA]</scope>
    <source>
        <strain evidence="6 7">F1129D 143</strain>
    </source>
</reference>
<dbReference type="PROSITE" id="PS51186">
    <property type="entry name" value="GNAT"/>
    <property type="match status" value="1"/>
</dbReference>
<accession>A0A1V8YC66</accession>
<dbReference type="Pfam" id="PF00583">
    <property type="entry name" value="Acetyltransf_1"/>
    <property type="match status" value="1"/>
</dbReference>
<dbReference type="OrthoDB" id="9794566at2"/>
<dbReference type="InterPro" id="IPR006464">
    <property type="entry name" value="AcTrfase_RimI/Ard1"/>
</dbReference>
<keyword evidence="1 6" id="KW-0808">Transferase</keyword>
<evidence type="ECO:0000313" key="5">
    <source>
        <dbReference type="EMBL" id="GEL91383.1"/>
    </source>
</evidence>
<comment type="function">
    <text evidence="3">Acetylates the N-terminal alanine of ribosomal protein bS18.</text>
</comment>
<comment type="caution">
    <text evidence="6">The sequence shown here is derived from an EMBL/GenBank/DDBJ whole genome shotgun (WGS) entry which is preliminary data.</text>
</comment>
<dbReference type="PANTHER" id="PTHR43800">
    <property type="entry name" value="PEPTIDYL-LYSINE N-ACETYLTRANSFERASE YJAB"/>
    <property type="match status" value="1"/>
</dbReference>
<evidence type="ECO:0000313" key="6">
    <source>
        <dbReference type="EMBL" id="OQO70179.1"/>
    </source>
</evidence>
<evidence type="ECO:0000259" key="4">
    <source>
        <dbReference type="PROSITE" id="PS51186"/>
    </source>
</evidence>
<evidence type="ECO:0000313" key="7">
    <source>
        <dbReference type="Proteomes" id="UP000192477"/>
    </source>
</evidence>
<dbReference type="PANTHER" id="PTHR43800:SF1">
    <property type="entry name" value="PEPTIDYL-LYSINE N-ACETYLTRANSFERASE YJAB"/>
    <property type="match status" value="1"/>
</dbReference>
<dbReference type="EMBL" id="BJWF01000005">
    <property type="protein sequence ID" value="GEL91383.1"/>
    <property type="molecule type" value="Genomic_DNA"/>
</dbReference>
<dbReference type="SUPFAM" id="SSF55729">
    <property type="entry name" value="Acyl-CoA N-acyltransferases (Nat)"/>
    <property type="match status" value="1"/>
</dbReference>
<dbReference type="CDD" id="cd04301">
    <property type="entry name" value="NAT_SF"/>
    <property type="match status" value="1"/>
</dbReference>
<reference evidence="5 8" key="2">
    <citation type="submission" date="2019-07" db="EMBL/GenBank/DDBJ databases">
        <title>Whole genome shotgun sequence of Enterococcus villorum NBRC 100699.</title>
        <authorList>
            <person name="Hosoyama A."/>
            <person name="Uohara A."/>
            <person name="Ohji S."/>
            <person name="Ichikawa N."/>
        </authorList>
    </citation>
    <scope>NUCLEOTIDE SEQUENCE [LARGE SCALE GENOMIC DNA]</scope>
    <source>
        <strain evidence="5 8">NBRC 100699</strain>
    </source>
</reference>
<protein>
    <recommendedName>
        <fullName evidence="3">[Ribosomal protein bS18]-alanine N-acetyltransferase</fullName>
        <ecNumber evidence="3">2.3.1.266</ecNumber>
    </recommendedName>
</protein>
<name>A0A1V8YC66_9ENTE</name>
<feature type="domain" description="N-acetyltransferase" evidence="4">
    <location>
        <begin position="1"/>
        <end position="150"/>
    </location>
</feature>
<sequence length="155" mass="18378">MIYNKNDFEDEQLAICLWELCEEVYDYGSPWTKEQFLADIHQPHTQYYLLVEDTILQGFIGYSKVIDEVEITNVAVAEIQQKKGYARQLLRFLLEKEKQAGTYTVFLEVRTSNMAARQLYRSEKFRELGKRKLYYHDPVEDAIIMSTKLKTETMK</sequence>
<comment type="similarity">
    <text evidence="3">Belongs to the acetyltransferase family. RimI subfamily.</text>
</comment>
<evidence type="ECO:0000256" key="3">
    <source>
        <dbReference type="RuleBase" id="RU363094"/>
    </source>
</evidence>
<dbReference type="Gene3D" id="3.40.630.30">
    <property type="match status" value="1"/>
</dbReference>
<comment type="subcellular location">
    <subcellularLocation>
        <location evidence="3">Cytoplasm</location>
    </subcellularLocation>
</comment>
<dbReference type="AlphaFoldDB" id="A0A1V8YC66"/>
<dbReference type="Proteomes" id="UP000321830">
    <property type="component" value="Unassembled WGS sequence"/>
</dbReference>
<dbReference type="GO" id="GO:0008999">
    <property type="term" value="F:protein-N-terminal-alanine acetyltransferase activity"/>
    <property type="evidence" value="ECO:0007669"/>
    <property type="project" value="UniProtKB-EC"/>
</dbReference>
<keyword evidence="2" id="KW-0012">Acyltransferase</keyword>